<reference evidence="1 2" key="1">
    <citation type="submission" date="2014-11" db="EMBL/GenBank/DDBJ databases">
        <authorList>
            <person name="Zhu J."/>
            <person name="Qi W."/>
            <person name="Song R."/>
        </authorList>
    </citation>
    <scope>NUCLEOTIDE SEQUENCE [LARGE SCALE GENOMIC DNA]</scope>
</reference>
<gene>
    <name evidence="1" type="ORF">Vbra_617</name>
</gene>
<dbReference type="Proteomes" id="UP000041254">
    <property type="component" value="Unassembled WGS sequence"/>
</dbReference>
<dbReference type="InParanoid" id="A0A0G4FNF6"/>
<evidence type="ECO:0000313" key="1">
    <source>
        <dbReference type="EMBL" id="CEM15741.1"/>
    </source>
</evidence>
<evidence type="ECO:0000313" key="2">
    <source>
        <dbReference type="Proteomes" id="UP000041254"/>
    </source>
</evidence>
<organism evidence="1 2">
    <name type="scientific">Vitrella brassicaformis (strain CCMP3155)</name>
    <dbReference type="NCBI Taxonomy" id="1169540"/>
    <lineage>
        <taxon>Eukaryota</taxon>
        <taxon>Sar</taxon>
        <taxon>Alveolata</taxon>
        <taxon>Colpodellida</taxon>
        <taxon>Vitrellaceae</taxon>
        <taxon>Vitrella</taxon>
    </lineage>
</organism>
<dbReference type="VEuPathDB" id="CryptoDB:Vbra_617"/>
<dbReference type="PhylomeDB" id="A0A0G4FNF6"/>
<proteinExistence type="predicted"/>
<protein>
    <submittedName>
        <fullName evidence="1">Uncharacterized protein</fullName>
    </submittedName>
</protein>
<sequence length="369" mass="41791">MMDEEDMQEHQQHPMCYIFVGRRSFFLLSVIDVVHLRATCTSLRDVFGASQLRQRLSHSLGRQRGLRRVRNGQAVPLLVFDAQHMGEAELLVAMFVLEEGGWGEMSEAIELAASCGYCHLPVRLDGSDLHHYDNKTAYLADPRVLAQLRMVGPHIHFGGGVTFEVFQAGERMRMIKNQRDFQLTIGPPIPPDHLYQQHRQEHDPPVRSEIGYSPDRGYWTSVGASTYSSASSFIKSVIMAPFARTRARQSNSSSRNINRHVDDHRLHTLLTQSPHSLVEGCSTSVSYFWPRYGKARRVVLTDTSHEFVAWVSIWDCHIGDANDVKVQVFTTERPATASSSDPFRERFPVTTRLARAALGRVVAALMFDR</sequence>
<dbReference type="EMBL" id="CDMY01000469">
    <property type="protein sequence ID" value="CEM15741.1"/>
    <property type="molecule type" value="Genomic_DNA"/>
</dbReference>
<dbReference type="AlphaFoldDB" id="A0A0G4FNF6"/>
<name>A0A0G4FNF6_VITBC</name>
<accession>A0A0G4FNF6</accession>
<keyword evidence="2" id="KW-1185">Reference proteome</keyword>